<evidence type="ECO:0000256" key="1">
    <source>
        <dbReference type="SAM" id="MobiDB-lite"/>
    </source>
</evidence>
<feature type="region of interest" description="Disordered" evidence="1">
    <location>
        <begin position="1"/>
        <end position="46"/>
    </location>
</feature>
<feature type="compositionally biased region" description="Basic and acidic residues" evidence="1">
    <location>
        <begin position="16"/>
        <end position="27"/>
    </location>
</feature>
<evidence type="ECO:0000313" key="4">
    <source>
        <dbReference type="Proteomes" id="UP001064489"/>
    </source>
</evidence>
<gene>
    <name evidence="3" type="ORF">LWI28_027015</name>
</gene>
<feature type="compositionally biased region" description="Basic residues" evidence="1">
    <location>
        <begin position="31"/>
        <end position="40"/>
    </location>
</feature>
<feature type="domain" description="DUF676" evidence="2">
    <location>
        <begin position="77"/>
        <end position="305"/>
    </location>
</feature>
<evidence type="ECO:0000259" key="2">
    <source>
        <dbReference type="Pfam" id="PF05057"/>
    </source>
</evidence>
<dbReference type="PANTHER" id="PTHR12482">
    <property type="entry name" value="LIPASE ROG1-RELATED-RELATED"/>
    <property type="match status" value="1"/>
</dbReference>
<protein>
    <recommendedName>
        <fullName evidence="2">DUF676 domain-containing protein</fullName>
    </recommendedName>
</protein>
<dbReference type="PANTHER" id="PTHR12482:SF41">
    <property type="entry name" value="ALPHA_BETA-HYDROLASES SUPERFAMILY PROTEIN"/>
    <property type="match status" value="1"/>
</dbReference>
<name>A0AAD5JJH2_ACENE</name>
<comment type="caution">
    <text evidence="3">The sequence shown here is derived from an EMBL/GenBank/DDBJ whole genome shotgun (WGS) entry which is preliminary data.</text>
</comment>
<dbReference type="FunFam" id="3.40.50.1820:FF:000216">
    <property type="entry name" value="Alpha/beta-Hydrolases superfamily protein"/>
    <property type="match status" value="1"/>
</dbReference>
<dbReference type="EMBL" id="JAJSOW010000001">
    <property type="protein sequence ID" value="KAI9201663.1"/>
    <property type="molecule type" value="Genomic_DNA"/>
</dbReference>
<organism evidence="3 4">
    <name type="scientific">Acer negundo</name>
    <name type="common">Box elder</name>
    <dbReference type="NCBI Taxonomy" id="4023"/>
    <lineage>
        <taxon>Eukaryota</taxon>
        <taxon>Viridiplantae</taxon>
        <taxon>Streptophyta</taxon>
        <taxon>Embryophyta</taxon>
        <taxon>Tracheophyta</taxon>
        <taxon>Spermatophyta</taxon>
        <taxon>Magnoliopsida</taxon>
        <taxon>eudicotyledons</taxon>
        <taxon>Gunneridae</taxon>
        <taxon>Pentapetalae</taxon>
        <taxon>rosids</taxon>
        <taxon>malvids</taxon>
        <taxon>Sapindales</taxon>
        <taxon>Sapindaceae</taxon>
        <taxon>Hippocastanoideae</taxon>
        <taxon>Acereae</taxon>
        <taxon>Acer</taxon>
    </lineage>
</organism>
<dbReference type="Pfam" id="PF05057">
    <property type="entry name" value="DUF676"/>
    <property type="match status" value="1"/>
</dbReference>
<proteinExistence type="predicted"/>
<dbReference type="InterPro" id="IPR029058">
    <property type="entry name" value="AB_hydrolase_fold"/>
</dbReference>
<dbReference type="InterPro" id="IPR007751">
    <property type="entry name" value="DUF676_lipase-like"/>
</dbReference>
<dbReference type="Proteomes" id="UP001064489">
    <property type="component" value="Chromosome 9"/>
</dbReference>
<dbReference type="AlphaFoldDB" id="A0AAD5JJH2"/>
<dbReference type="InterPro" id="IPR044294">
    <property type="entry name" value="Lipase-like"/>
</dbReference>
<reference evidence="3" key="1">
    <citation type="journal article" date="2022" name="Plant J.">
        <title>Strategies of tolerance reflected in two North American maple genomes.</title>
        <authorList>
            <person name="McEvoy S.L."/>
            <person name="Sezen U.U."/>
            <person name="Trouern-Trend A."/>
            <person name="McMahon S.M."/>
            <person name="Schaberg P.G."/>
            <person name="Yang J."/>
            <person name="Wegrzyn J.L."/>
            <person name="Swenson N.G."/>
        </authorList>
    </citation>
    <scope>NUCLEOTIDE SEQUENCE</scope>
    <source>
        <strain evidence="3">91603</strain>
    </source>
</reference>
<sequence>MASVEVNGGSASVAESEDRGLDKEKSETMTTKKKKKKKSPKSSYMRTLSCLMTEEDEKGNFDMEVETNIGGDSTPPPTHLVVMVNGIIGSAHNWKYAAKQFLRKYPKDVIVHCSESNSSLLTFDGVDVMGDRLADEVLSVVKRHPGVQKISFISHSLGGLIARYAIARLYKGDVTGELPQGNGECKNNESGDRCQKEKFKGKIAGLEPVNFITSASPHLGSRGHKQVPAFCGFHTLEKVAARSSWFLGRTGKHLFLTDNDEGKPPLLVQMATDGGDLKFISALQSFRHCVAYANARFDHFVGWSTSSLRRSNELPKRKHLKGYGKYPHIVNVETAKTATPQRKVLLGTILNGSKTMDMEEEMLRGLTTVSWERVDVYFRGSKQRFLAHNAIQVKTYCINSDGADVIEHMIDNFLL</sequence>
<accession>A0AAD5JJH2</accession>
<keyword evidence="4" id="KW-1185">Reference proteome</keyword>
<dbReference type="SUPFAM" id="SSF53474">
    <property type="entry name" value="alpha/beta-Hydrolases"/>
    <property type="match status" value="1"/>
</dbReference>
<dbReference type="Gene3D" id="3.40.50.1820">
    <property type="entry name" value="alpha/beta hydrolase"/>
    <property type="match status" value="1"/>
</dbReference>
<evidence type="ECO:0000313" key="3">
    <source>
        <dbReference type="EMBL" id="KAI9201663.1"/>
    </source>
</evidence>
<reference evidence="3" key="2">
    <citation type="submission" date="2023-02" db="EMBL/GenBank/DDBJ databases">
        <authorList>
            <person name="Swenson N.G."/>
            <person name="Wegrzyn J.L."/>
            <person name="Mcevoy S.L."/>
        </authorList>
    </citation>
    <scope>NUCLEOTIDE SEQUENCE</scope>
    <source>
        <strain evidence="3">91603</strain>
        <tissue evidence="3">Leaf</tissue>
    </source>
</reference>